<dbReference type="Proteomes" id="UP000238949">
    <property type="component" value="Unassembled WGS sequence"/>
</dbReference>
<dbReference type="OrthoDB" id="9770715at2"/>
<keyword evidence="2" id="KW-0418">Kinase</keyword>
<proteinExistence type="predicted"/>
<evidence type="ECO:0000313" key="3">
    <source>
        <dbReference type="Proteomes" id="UP000238949"/>
    </source>
</evidence>
<evidence type="ECO:0000259" key="1">
    <source>
        <dbReference type="PROSITE" id="PS51833"/>
    </source>
</evidence>
<protein>
    <submittedName>
        <fullName evidence="2">Histidine kinase</fullName>
    </submittedName>
</protein>
<reference evidence="3" key="1">
    <citation type="journal article" date="2020" name="Int. J. Syst. Evol. Microbiol.">
        <title>Alteromonas alba sp. nov., a marine bacterium isolated from the seawater of the West Pacific Ocean.</title>
        <authorList>
            <person name="Sun C."/>
            <person name="Wu Y.-H."/>
            <person name="Xamxidin M."/>
            <person name="Cheng H."/>
            <person name="Xu X.-W."/>
        </authorList>
    </citation>
    <scope>NUCLEOTIDE SEQUENCE [LARGE SCALE GENOMIC DNA]</scope>
    <source>
        <strain evidence="3">190</strain>
    </source>
</reference>
<name>A0A2S9V6T1_9ALTE</name>
<organism evidence="2 3">
    <name type="scientific">Alteromonas alba</name>
    <dbReference type="NCBI Taxonomy" id="2079529"/>
    <lineage>
        <taxon>Bacteria</taxon>
        <taxon>Pseudomonadati</taxon>
        <taxon>Pseudomonadota</taxon>
        <taxon>Gammaproteobacteria</taxon>
        <taxon>Alteromonadales</taxon>
        <taxon>Alteromonadaceae</taxon>
        <taxon>Alteromonas/Salinimonas group</taxon>
        <taxon>Alteromonas</taxon>
    </lineage>
</organism>
<dbReference type="GO" id="GO:0016301">
    <property type="term" value="F:kinase activity"/>
    <property type="evidence" value="ECO:0007669"/>
    <property type="project" value="UniProtKB-KW"/>
</dbReference>
<dbReference type="PANTHER" id="PTHR33525">
    <property type="match status" value="1"/>
</dbReference>
<dbReference type="EMBL" id="PVNP01000192">
    <property type="protein sequence ID" value="PRO72166.1"/>
    <property type="molecule type" value="Genomic_DNA"/>
</dbReference>
<dbReference type="SUPFAM" id="SSF109604">
    <property type="entry name" value="HD-domain/PDEase-like"/>
    <property type="match status" value="1"/>
</dbReference>
<dbReference type="AlphaFoldDB" id="A0A2S9V6T1"/>
<dbReference type="Pfam" id="PF08668">
    <property type="entry name" value="HDOD"/>
    <property type="match status" value="1"/>
</dbReference>
<gene>
    <name evidence="2" type="ORF">C6Y40_18490</name>
</gene>
<evidence type="ECO:0000313" key="2">
    <source>
        <dbReference type="EMBL" id="PRO72166.1"/>
    </source>
</evidence>
<dbReference type="Gene3D" id="1.10.3210.10">
    <property type="entry name" value="Hypothetical protein af1432"/>
    <property type="match status" value="1"/>
</dbReference>
<dbReference type="InterPro" id="IPR013976">
    <property type="entry name" value="HDOD"/>
</dbReference>
<sequence length="282" mass="31180">MKNVSEIASQATEIFVLPEAVTRLKACMDDSAASMDDIGEIIAFDPALTGQLLKVANSALYKFPNRIDTITKALQVIGTRAAYDLALAYGISHAFRNVEAKIIDLDRFWEQSVSCGLLAKYIAEQKKHKESERLFVSGLLHNIGELAMVSMFPKEAQRCTAFNARVKPAELQQAICGFTYSALSAEIIKNWGIPEAISNPLVQIHNTDTPATDLDVQILQLSYVLALDNVNTEVYPSYNNLLPHLHETLGLAHEDLEDALDITNLQCLSVMSLFNPSAFMLY</sequence>
<keyword evidence="2" id="KW-0808">Transferase</keyword>
<dbReference type="InterPro" id="IPR052340">
    <property type="entry name" value="RNase_Y/CdgJ"/>
</dbReference>
<dbReference type="PANTHER" id="PTHR33525:SF3">
    <property type="entry name" value="RIBONUCLEASE Y"/>
    <property type="match status" value="1"/>
</dbReference>
<feature type="domain" description="HDOD" evidence="1">
    <location>
        <begin position="14"/>
        <end position="207"/>
    </location>
</feature>
<dbReference type="RefSeq" id="WP_105935879.1">
    <property type="nucleotide sequence ID" value="NZ_PVNP01000192.1"/>
</dbReference>
<keyword evidence="3" id="KW-1185">Reference proteome</keyword>
<comment type="caution">
    <text evidence="2">The sequence shown here is derived from an EMBL/GenBank/DDBJ whole genome shotgun (WGS) entry which is preliminary data.</text>
</comment>
<dbReference type="PROSITE" id="PS51833">
    <property type="entry name" value="HDOD"/>
    <property type="match status" value="1"/>
</dbReference>
<accession>A0A2S9V6T1</accession>